<accession>A0A1C5IFB2</accession>
<dbReference type="Proteomes" id="UP000198217">
    <property type="component" value="Chromosome I"/>
</dbReference>
<dbReference type="AlphaFoldDB" id="A0A1C5IFB2"/>
<evidence type="ECO:0000313" key="3">
    <source>
        <dbReference type="Proteomes" id="UP000198217"/>
    </source>
</evidence>
<dbReference type="Pfam" id="PF21962">
    <property type="entry name" value="DUF6924"/>
    <property type="match status" value="1"/>
</dbReference>
<dbReference type="RefSeq" id="WP_157748188.1">
    <property type="nucleotide sequence ID" value="NZ_LT607750.1"/>
</dbReference>
<reference evidence="2 3" key="1">
    <citation type="submission" date="2016-06" db="EMBL/GenBank/DDBJ databases">
        <authorList>
            <person name="Kjaerup R.B."/>
            <person name="Dalgaard T.S."/>
            <person name="Juul-Madsen H.R."/>
        </authorList>
    </citation>
    <scope>NUCLEOTIDE SEQUENCE [LARGE SCALE GENOMIC DNA]</scope>
    <source>
        <strain evidence="2 3">DSM 43904</strain>
    </source>
</reference>
<evidence type="ECO:0000259" key="1">
    <source>
        <dbReference type="Pfam" id="PF21962"/>
    </source>
</evidence>
<organism evidence="2 3">
    <name type="scientific">Micromonospora echinaurantiaca</name>
    <dbReference type="NCBI Taxonomy" id="47857"/>
    <lineage>
        <taxon>Bacteria</taxon>
        <taxon>Bacillati</taxon>
        <taxon>Actinomycetota</taxon>
        <taxon>Actinomycetes</taxon>
        <taxon>Micromonosporales</taxon>
        <taxon>Micromonosporaceae</taxon>
        <taxon>Micromonospora</taxon>
    </lineage>
</organism>
<name>A0A1C5IFB2_9ACTN</name>
<keyword evidence="3" id="KW-1185">Reference proteome</keyword>
<sequence length="141" mass="15833">MAHLPETWCLPVIRADFRDDAIWGQIKDEILSPTKEGFVASVEFVEDRALIGLSETAIAAGYPRAYPRQYRHPVVFIVDALTVSLPERPLLVVNLNERDETGPFRTLPRQVHAIGNNLSIANMDFFEFARSTGSDGVFRGF</sequence>
<feature type="domain" description="DUF6924" evidence="1">
    <location>
        <begin position="11"/>
        <end position="141"/>
    </location>
</feature>
<dbReference type="InterPro" id="IPR053832">
    <property type="entry name" value="DUF6924"/>
</dbReference>
<evidence type="ECO:0000313" key="2">
    <source>
        <dbReference type="EMBL" id="SCG57122.1"/>
    </source>
</evidence>
<dbReference type="EMBL" id="LT607750">
    <property type="protein sequence ID" value="SCG57122.1"/>
    <property type="molecule type" value="Genomic_DNA"/>
</dbReference>
<gene>
    <name evidence="2" type="ORF">GA0070609_3251</name>
</gene>
<proteinExistence type="predicted"/>
<protein>
    <recommendedName>
        <fullName evidence="1">DUF6924 domain-containing protein</fullName>
    </recommendedName>
</protein>